<organism evidence="1 2">
    <name type="scientific">Apiospora rasikravindrae</name>
    <dbReference type="NCBI Taxonomy" id="990691"/>
    <lineage>
        <taxon>Eukaryota</taxon>
        <taxon>Fungi</taxon>
        <taxon>Dikarya</taxon>
        <taxon>Ascomycota</taxon>
        <taxon>Pezizomycotina</taxon>
        <taxon>Sordariomycetes</taxon>
        <taxon>Xylariomycetidae</taxon>
        <taxon>Amphisphaeriales</taxon>
        <taxon>Apiosporaceae</taxon>
        <taxon>Apiospora</taxon>
    </lineage>
</organism>
<accession>A0ABR1S0Y7</accession>
<name>A0ABR1S0Y7_9PEZI</name>
<sequence length="125" mass="14251">MRKFLQPVFVYGVVPDPQLTTSVSSAIFKAAYTRATGFIYLLRTVWHTYISQNSEIVDSKFSRPGHLSSDSSLDEVMFFVLDLRNFLFVHLSVRIPRITAAMVSVTTRVGQSQSLERFELQSRDV</sequence>
<reference evidence="1 2" key="1">
    <citation type="submission" date="2023-01" db="EMBL/GenBank/DDBJ databases">
        <title>Analysis of 21 Apiospora genomes using comparative genomics revels a genus with tremendous synthesis potential of carbohydrate active enzymes and secondary metabolites.</title>
        <authorList>
            <person name="Sorensen T."/>
        </authorList>
    </citation>
    <scope>NUCLEOTIDE SEQUENCE [LARGE SCALE GENOMIC DNA]</scope>
    <source>
        <strain evidence="1 2">CBS 33761</strain>
    </source>
</reference>
<dbReference type="Proteomes" id="UP001444661">
    <property type="component" value="Unassembled WGS sequence"/>
</dbReference>
<comment type="caution">
    <text evidence="1">The sequence shown here is derived from an EMBL/GenBank/DDBJ whole genome shotgun (WGS) entry which is preliminary data.</text>
</comment>
<evidence type="ECO:0000313" key="1">
    <source>
        <dbReference type="EMBL" id="KAK8023788.1"/>
    </source>
</evidence>
<dbReference type="EMBL" id="JAQQWK010000011">
    <property type="protein sequence ID" value="KAK8023788.1"/>
    <property type="molecule type" value="Genomic_DNA"/>
</dbReference>
<evidence type="ECO:0000313" key="2">
    <source>
        <dbReference type="Proteomes" id="UP001444661"/>
    </source>
</evidence>
<proteinExistence type="predicted"/>
<gene>
    <name evidence="1" type="ORF">PG993_011854</name>
</gene>
<protein>
    <submittedName>
        <fullName evidence="1">Uncharacterized protein</fullName>
    </submittedName>
</protein>
<keyword evidence="2" id="KW-1185">Reference proteome</keyword>